<organism evidence="2 3">
    <name type="scientific">Eumeta variegata</name>
    <name type="common">Bagworm moth</name>
    <name type="synonym">Eumeta japonica</name>
    <dbReference type="NCBI Taxonomy" id="151549"/>
    <lineage>
        <taxon>Eukaryota</taxon>
        <taxon>Metazoa</taxon>
        <taxon>Ecdysozoa</taxon>
        <taxon>Arthropoda</taxon>
        <taxon>Hexapoda</taxon>
        <taxon>Insecta</taxon>
        <taxon>Pterygota</taxon>
        <taxon>Neoptera</taxon>
        <taxon>Endopterygota</taxon>
        <taxon>Lepidoptera</taxon>
        <taxon>Glossata</taxon>
        <taxon>Ditrysia</taxon>
        <taxon>Tineoidea</taxon>
        <taxon>Psychidae</taxon>
        <taxon>Oiketicinae</taxon>
        <taxon>Eumeta</taxon>
    </lineage>
</organism>
<dbReference type="Proteomes" id="UP000299102">
    <property type="component" value="Unassembled WGS sequence"/>
</dbReference>
<gene>
    <name evidence="2" type="ORF">EVAR_37479_1</name>
</gene>
<protein>
    <submittedName>
        <fullName evidence="2">Uncharacterized protein</fullName>
    </submittedName>
</protein>
<evidence type="ECO:0000313" key="2">
    <source>
        <dbReference type="EMBL" id="GBP61214.1"/>
    </source>
</evidence>
<accession>A0A4C1XFH8</accession>
<feature type="compositionally biased region" description="Basic and acidic residues" evidence="1">
    <location>
        <begin position="137"/>
        <end position="147"/>
    </location>
</feature>
<dbReference type="AlphaFoldDB" id="A0A4C1XFH8"/>
<dbReference type="EMBL" id="BGZK01000807">
    <property type="protein sequence ID" value="GBP61214.1"/>
    <property type="molecule type" value="Genomic_DNA"/>
</dbReference>
<reference evidence="2 3" key="1">
    <citation type="journal article" date="2019" name="Commun. Biol.">
        <title>The bagworm genome reveals a unique fibroin gene that provides high tensile strength.</title>
        <authorList>
            <person name="Kono N."/>
            <person name="Nakamura H."/>
            <person name="Ohtoshi R."/>
            <person name="Tomita M."/>
            <person name="Numata K."/>
            <person name="Arakawa K."/>
        </authorList>
    </citation>
    <scope>NUCLEOTIDE SEQUENCE [LARGE SCALE GENOMIC DNA]</scope>
</reference>
<sequence>MNEHTRSKQLSDQLCINSDSKFFYLLSEWPSSEHLPVNPREIKQSRARSCVTRSSKFAVRGRPRRAPPPAFTGAGAAGGRPESKSAADGSRGPARAPKPDLPGGRVNNERMELERLARGALENCIGVIDTTSASERPASHCVEEGRRMRAASSVTVRARESSDEAARKATRS</sequence>
<keyword evidence="3" id="KW-1185">Reference proteome</keyword>
<proteinExistence type="predicted"/>
<feature type="compositionally biased region" description="Basic and acidic residues" evidence="1">
    <location>
        <begin position="157"/>
        <end position="172"/>
    </location>
</feature>
<feature type="region of interest" description="Disordered" evidence="1">
    <location>
        <begin position="33"/>
        <end position="109"/>
    </location>
</feature>
<evidence type="ECO:0000313" key="3">
    <source>
        <dbReference type="Proteomes" id="UP000299102"/>
    </source>
</evidence>
<name>A0A4C1XFH8_EUMVA</name>
<comment type="caution">
    <text evidence="2">The sequence shown here is derived from an EMBL/GenBank/DDBJ whole genome shotgun (WGS) entry which is preliminary data.</text>
</comment>
<evidence type="ECO:0000256" key="1">
    <source>
        <dbReference type="SAM" id="MobiDB-lite"/>
    </source>
</evidence>
<feature type="region of interest" description="Disordered" evidence="1">
    <location>
        <begin position="133"/>
        <end position="172"/>
    </location>
</feature>